<protein>
    <submittedName>
        <fullName evidence="1">Uncharacterized protein</fullName>
    </submittedName>
</protein>
<gene>
    <name evidence="1" type="ORF">GCM10010946_20420</name>
</gene>
<organism evidence="1 2">
    <name type="scientific">Undibacterium squillarum</name>
    <dbReference type="NCBI Taxonomy" id="1131567"/>
    <lineage>
        <taxon>Bacteria</taxon>
        <taxon>Pseudomonadati</taxon>
        <taxon>Pseudomonadota</taxon>
        <taxon>Betaproteobacteria</taxon>
        <taxon>Burkholderiales</taxon>
        <taxon>Oxalobacteraceae</taxon>
        <taxon>Undibacterium</taxon>
    </lineage>
</organism>
<name>A0ABQ2Y046_9BURK</name>
<proteinExistence type="predicted"/>
<comment type="caution">
    <text evidence="1">The sequence shown here is derived from an EMBL/GenBank/DDBJ whole genome shotgun (WGS) entry which is preliminary data.</text>
</comment>
<reference evidence="2" key="1">
    <citation type="journal article" date="2019" name="Int. J. Syst. Evol. Microbiol.">
        <title>The Global Catalogue of Microorganisms (GCM) 10K type strain sequencing project: providing services to taxonomists for standard genome sequencing and annotation.</title>
        <authorList>
            <consortium name="The Broad Institute Genomics Platform"/>
            <consortium name="The Broad Institute Genome Sequencing Center for Infectious Disease"/>
            <person name="Wu L."/>
            <person name="Ma J."/>
        </authorList>
    </citation>
    <scope>NUCLEOTIDE SEQUENCE [LARGE SCALE GENOMIC DNA]</scope>
    <source>
        <strain evidence="2">KCTC 23917</strain>
    </source>
</reference>
<evidence type="ECO:0000313" key="2">
    <source>
        <dbReference type="Proteomes" id="UP000653343"/>
    </source>
</evidence>
<dbReference type="EMBL" id="BMYU01000004">
    <property type="protein sequence ID" value="GGX41818.1"/>
    <property type="molecule type" value="Genomic_DNA"/>
</dbReference>
<sequence length="60" mass="6482">MIANISNLSGMGMKIAAVFGEFAFKDLAQWQGMIIDKIIISKAAERAGWTIGGECECSEK</sequence>
<accession>A0ABQ2Y046</accession>
<keyword evidence="2" id="KW-1185">Reference proteome</keyword>
<dbReference type="Proteomes" id="UP000653343">
    <property type="component" value="Unassembled WGS sequence"/>
</dbReference>
<evidence type="ECO:0000313" key="1">
    <source>
        <dbReference type="EMBL" id="GGX41818.1"/>
    </source>
</evidence>